<evidence type="ECO:0000256" key="1">
    <source>
        <dbReference type="ARBA" id="ARBA00000077"/>
    </source>
</evidence>
<name>A0AAV9NQK5_9EURO</name>
<dbReference type="EMBL" id="JAVRRD010000001">
    <property type="protein sequence ID" value="KAK5064483.1"/>
    <property type="molecule type" value="Genomic_DNA"/>
</dbReference>
<sequence length="229" mass="26374">MEADQADQADLLDRPRRNFNPKKTRRYGRQTFEPDQLVKYSPKWQYGRLYNFPFPGSHWQPRMRSLVLSVDGGSRGNNRSDSKSRAAWGVFFGPDCRRNQQGLLEQEAPQTSSRAELEAVRKALGIIQSMRAEGELDGWREIIIKLDSDYVARAMGEWIWSWERNGFMTRKGTPVEHGAVIREMNETLKSLEKDMAIRFWRVGREWNREADALVNQALDDAADSGYGGS</sequence>
<keyword evidence="5" id="KW-0479">Metal-binding</keyword>
<dbReference type="InterPro" id="IPR050092">
    <property type="entry name" value="RNase_H"/>
</dbReference>
<accession>A0AAV9NQK5</accession>
<evidence type="ECO:0000313" key="11">
    <source>
        <dbReference type="Proteomes" id="UP001358417"/>
    </source>
</evidence>
<comment type="similarity">
    <text evidence="2">Belongs to the RNase H family.</text>
</comment>
<dbReference type="GO" id="GO:0004523">
    <property type="term" value="F:RNA-DNA hybrid ribonuclease activity"/>
    <property type="evidence" value="ECO:0007669"/>
    <property type="project" value="UniProtKB-EC"/>
</dbReference>
<evidence type="ECO:0000256" key="6">
    <source>
        <dbReference type="ARBA" id="ARBA00022759"/>
    </source>
</evidence>
<evidence type="ECO:0000256" key="4">
    <source>
        <dbReference type="ARBA" id="ARBA00022722"/>
    </source>
</evidence>
<dbReference type="InterPro" id="IPR036397">
    <property type="entry name" value="RNaseH_sf"/>
</dbReference>
<evidence type="ECO:0000259" key="9">
    <source>
        <dbReference type="PROSITE" id="PS50879"/>
    </source>
</evidence>
<keyword evidence="6" id="KW-0255">Endonuclease</keyword>
<feature type="domain" description="RNase H type-1" evidence="9">
    <location>
        <begin position="62"/>
        <end position="219"/>
    </location>
</feature>
<comment type="caution">
    <text evidence="10">The sequence shown here is derived from an EMBL/GenBank/DDBJ whole genome shotgun (WGS) entry which is preliminary data.</text>
</comment>
<evidence type="ECO:0000313" key="10">
    <source>
        <dbReference type="EMBL" id="KAK5064483.1"/>
    </source>
</evidence>
<evidence type="ECO:0000256" key="3">
    <source>
        <dbReference type="ARBA" id="ARBA00012180"/>
    </source>
</evidence>
<dbReference type="SUPFAM" id="SSF53098">
    <property type="entry name" value="Ribonuclease H-like"/>
    <property type="match status" value="1"/>
</dbReference>
<dbReference type="GeneID" id="89968538"/>
<feature type="compositionally biased region" description="Basic residues" evidence="8">
    <location>
        <begin position="17"/>
        <end position="28"/>
    </location>
</feature>
<keyword evidence="11" id="KW-1185">Reference proteome</keyword>
<dbReference type="EC" id="3.1.26.4" evidence="3"/>
<organism evidence="10 11">
    <name type="scientific">Exophiala bonariae</name>
    <dbReference type="NCBI Taxonomy" id="1690606"/>
    <lineage>
        <taxon>Eukaryota</taxon>
        <taxon>Fungi</taxon>
        <taxon>Dikarya</taxon>
        <taxon>Ascomycota</taxon>
        <taxon>Pezizomycotina</taxon>
        <taxon>Eurotiomycetes</taxon>
        <taxon>Chaetothyriomycetidae</taxon>
        <taxon>Chaetothyriales</taxon>
        <taxon>Herpotrichiellaceae</taxon>
        <taxon>Exophiala</taxon>
    </lineage>
</organism>
<dbReference type="GO" id="GO:0046872">
    <property type="term" value="F:metal ion binding"/>
    <property type="evidence" value="ECO:0007669"/>
    <property type="project" value="UniProtKB-KW"/>
</dbReference>
<dbReference type="PANTHER" id="PTHR10642">
    <property type="entry name" value="RIBONUCLEASE H1"/>
    <property type="match status" value="1"/>
</dbReference>
<dbReference type="InterPro" id="IPR012337">
    <property type="entry name" value="RNaseH-like_sf"/>
</dbReference>
<evidence type="ECO:0000256" key="8">
    <source>
        <dbReference type="SAM" id="MobiDB-lite"/>
    </source>
</evidence>
<evidence type="ECO:0000256" key="7">
    <source>
        <dbReference type="ARBA" id="ARBA00022801"/>
    </source>
</evidence>
<dbReference type="Gene3D" id="3.30.420.10">
    <property type="entry name" value="Ribonuclease H-like superfamily/Ribonuclease H"/>
    <property type="match status" value="1"/>
</dbReference>
<keyword evidence="7" id="KW-0378">Hydrolase</keyword>
<evidence type="ECO:0000256" key="5">
    <source>
        <dbReference type="ARBA" id="ARBA00022723"/>
    </source>
</evidence>
<comment type="catalytic activity">
    <reaction evidence="1">
        <text>Endonucleolytic cleavage to 5'-phosphomonoester.</text>
        <dbReference type="EC" id="3.1.26.4"/>
    </reaction>
</comment>
<dbReference type="RefSeq" id="XP_064711807.1">
    <property type="nucleotide sequence ID" value="XM_064843947.1"/>
</dbReference>
<dbReference type="GO" id="GO:0003676">
    <property type="term" value="F:nucleic acid binding"/>
    <property type="evidence" value="ECO:0007669"/>
    <property type="project" value="InterPro"/>
</dbReference>
<dbReference type="Proteomes" id="UP001358417">
    <property type="component" value="Unassembled WGS sequence"/>
</dbReference>
<dbReference type="CDD" id="cd13934">
    <property type="entry name" value="RNase_H_Dikarya_like"/>
    <property type="match status" value="1"/>
</dbReference>
<dbReference type="PROSITE" id="PS50879">
    <property type="entry name" value="RNASE_H_1"/>
    <property type="match status" value="1"/>
</dbReference>
<dbReference type="GO" id="GO:0043137">
    <property type="term" value="P:DNA replication, removal of RNA primer"/>
    <property type="evidence" value="ECO:0007669"/>
    <property type="project" value="TreeGrafter"/>
</dbReference>
<gene>
    <name evidence="10" type="ORF">LTR84_000316</name>
</gene>
<evidence type="ECO:0000256" key="2">
    <source>
        <dbReference type="ARBA" id="ARBA00005300"/>
    </source>
</evidence>
<feature type="region of interest" description="Disordered" evidence="8">
    <location>
        <begin position="1"/>
        <end position="31"/>
    </location>
</feature>
<proteinExistence type="inferred from homology"/>
<dbReference type="AlphaFoldDB" id="A0AAV9NQK5"/>
<keyword evidence="4" id="KW-0540">Nuclease</keyword>
<dbReference type="PANTHER" id="PTHR10642:SF26">
    <property type="entry name" value="RIBONUCLEASE H1"/>
    <property type="match status" value="1"/>
</dbReference>
<dbReference type="Pfam" id="PF00075">
    <property type="entry name" value="RNase_H"/>
    <property type="match status" value="1"/>
</dbReference>
<protein>
    <recommendedName>
        <fullName evidence="3">ribonuclease H</fullName>
        <ecNumber evidence="3">3.1.26.4</ecNumber>
    </recommendedName>
</protein>
<dbReference type="InterPro" id="IPR002156">
    <property type="entry name" value="RNaseH_domain"/>
</dbReference>
<reference evidence="10 11" key="1">
    <citation type="submission" date="2023-08" db="EMBL/GenBank/DDBJ databases">
        <title>Black Yeasts Isolated from many extreme environments.</title>
        <authorList>
            <person name="Coleine C."/>
            <person name="Stajich J.E."/>
            <person name="Selbmann L."/>
        </authorList>
    </citation>
    <scope>NUCLEOTIDE SEQUENCE [LARGE SCALE GENOMIC DNA]</scope>
    <source>
        <strain evidence="10 11">CCFEE 5792</strain>
    </source>
</reference>